<keyword evidence="2" id="KW-0812">Transmembrane</keyword>
<keyword evidence="2" id="KW-1133">Transmembrane helix</keyword>
<feature type="compositionally biased region" description="Basic residues" evidence="1">
    <location>
        <begin position="77"/>
        <end position="90"/>
    </location>
</feature>
<organism evidence="3 4">
    <name type="scientific">Nepenthes gracilis</name>
    <name type="common">Slender pitcher plant</name>
    <dbReference type="NCBI Taxonomy" id="150966"/>
    <lineage>
        <taxon>Eukaryota</taxon>
        <taxon>Viridiplantae</taxon>
        <taxon>Streptophyta</taxon>
        <taxon>Embryophyta</taxon>
        <taxon>Tracheophyta</taxon>
        <taxon>Spermatophyta</taxon>
        <taxon>Magnoliopsida</taxon>
        <taxon>eudicotyledons</taxon>
        <taxon>Gunneridae</taxon>
        <taxon>Pentapetalae</taxon>
        <taxon>Caryophyllales</taxon>
        <taxon>Nepenthaceae</taxon>
        <taxon>Nepenthes</taxon>
    </lineage>
</organism>
<name>A0AAD3RWI0_NEPGR</name>
<reference evidence="3" key="1">
    <citation type="submission" date="2023-05" db="EMBL/GenBank/DDBJ databases">
        <title>Nepenthes gracilis genome sequencing.</title>
        <authorList>
            <person name="Fukushima K."/>
        </authorList>
    </citation>
    <scope>NUCLEOTIDE SEQUENCE</scope>
    <source>
        <strain evidence="3">SING2019-196</strain>
    </source>
</reference>
<protein>
    <submittedName>
        <fullName evidence="3">Uncharacterized protein</fullName>
    </submittedName>
</protein>
<dbReference type="AlphaFoldDB" id="A0AAD3RWI0"/>
<dbReference type="InterPro" id="IPR040411">
    <property type="entry name" value="At5g23160-like"/>
</dbReference>
<feature type="compositionally biased region" description="Polar residues" evidence="1">
    <location>
        <begin position="93"/>
        <end position="102"/>
    </location>
</feature>
<feature type="region of interest" description="Disordered" evidence="1">
    <location>
        <begin position="77"/>
        <end position="164"/>
    </location>
</feature>
<keyword evidence="2" id="KW-0472">Membrane</keyword>
<feature type="compositionally biased region" description="Basic and acidic residues" evidence="1">
    <location>
        <begin position="109"/>
        <end position="129"/>
    </location>
</feature>
<sequence>MKSPSRSKFLLCFRPMEMDSDGVDCAADRVLSYISVSKKGEDVKIPSPASFSDGKSSSRRSFSGAFKAVLFETSLSKRLRDRKQRKHPHRSCSDLSDQSANRKQSKRPHQSDSDLSSHYESQKLHKRTEITAAENPPALTTSPESENPKFLSQNKRLQQSKSCASERYTNRRTVAANSLSLNYVMCLVLFCLWFTVFWGRLSAVMMTTIWIYGVEFCKNLDKGLRGGVREESCEGMNTRKTKQRSFREH</sequence>
<dbReference type="Proteomes" id="UP001279734">
    <property type="component" value="Unassembled WGS sequence"/>
</dbReference>
<keyword evidence="4" id="KW-1185">Reference proteome</keyword>
<dbReference type="PANTHER" id="PTHR34379">
    <property type="entry name" value="OS07G0553800 PROTEIN"/>
    <property type="match status" value="1"/>
</dbReference>
<accession>A0AAD3RWI0</accession>
<proteinExistence type="predicted"/>
<evidence type="ECO:0000313" key="3">
    <source>
        <dbReference type="EMBL" id="GMG98640.1"/>
    </source>
</evidence>
<dbReference type="EMBL" id="BSYO01000001">
    <property type="protein sequence ID" value="GMG98640.1"/>
    <property type="molecule type" value="Genomic_DNA"/>
</dbReference>
<comment type="caution">
    <text evidence="3">The sequence shown here is derived from an EMBL/GenBank/DDBJ whole genome shotgun (WGS) entry which is preliminary data.</text>
</comment>
<evidence type="ECO:0000313" key="4">
    <source>
        <dbReference type="Proteomes" id="UP001279734"/>
    </source>
</evidence>
<feature type="transmembrane region" description="Helical" evidence="2">
    <location>
        <begin position="181"/>
        <end position="201"/>
    </location>
</feature>
<dbReference type="PANTHER" id="PTHR34379:SF6">
    <property type="entry name" value="PROTEIN 3F"/>
    <property type="match status" value="1"/>
</dbReference>
<evidence type="ECO:0000256" key="1">
    <source>
        <dbReference type="SAM" id="MobiDB-lite"/>
    </source>
</evidence>
<evidence type="ECO:0000256" key="2">
    <source>
        <dbReference type="SAM" id="Phobius"/>
    </source>
</evidence>
<gene>
    <name evidence="3" type="ORF">Nepgr_000480</name>
</gene>
<feature type="compositionally biased region" description="Polar residues" evidence="1">
    <location>
        <begin position="138"/>
        <end position="163"/>
    </location>
</feature>